<proteinExistence type="predicted"/>
<keyword evidence="2" id="KW-0472">Membrane</keyword>
<evidence type="ECO:0000256" key="2">
    <source>
        <dbReference type="SAM" id="Phobius"/>
    </source>
</evidence>
<keyword evidence="2" id="KW-0812">Transmembrane</keyword>
<dbReference type="Proteomes" id="UP000503840">
    <property type="component" value="Unassembled WGS sequence"/>
</dbReference>
<reference evidence="3 4" key="1">
    <citation type="submission" date="2020-05" db="EMBL/GenBank/DDBJ databases">
        <title>Draft genome sequence of Desulfovibrio sp. strain HN2T.</title>
        <authorList>
            <person name="Ueno A."/>
            <person name="Tamazawa S."/>
            <person name="Tamamura S."/>
            <person name="Murakami T."/>
            <person name="Kiyama T."/>
            <person name="Inomata H."/>
            <person name="Amano Y."/>
            <person name="Miyakawa K."/>
            <person name="Tamaki H."/>
            <person name="Naganuma T."/>
            <person name="Kaneko K."/>
        </authorList>
    </citation>
    <scope>NUCLEOTIDE SEQUENCE [LARGE SCALE GENOMIC DNA]</scope>
    <source>
        <strain evidence="3 4">HN2</strain>
    </source>
</reference>
<keyword evidence="4" id="KW-1185">Reference proteome</keyword>
<protein>
    <submittedName>
        <fullName evidence="3">Uncharacterized protein</fullName>
    </submittedName>
</protein>
<feature type="transmembrane region" description="Helical" evidence="2">
    <location>
        <begin position="6"/>
        <end position="25"/>
    </location>
</feature>
<feature type="transmembrane region" description="Helical" evidence="2">
    <location>
        <begin position="90"/>
        <end position="109"/>
    </location>
</feature>
<comment type="caution">
    <text evidence="3">The sequence shown here is derived from an EMBL/GenBank/DDBJ whole genome shotgun (WGS) entry which is preliminary data.</text>
</comment>
<keyword evidence="2" id="KW-1133">Transmembrane helix</keyword>
<evidence type="ECO:0000313" key="3">
    <source>
        <dbReference type="EMBL" id="GFM32737.1"/>
    </source>
</evidence>
<dbReference type="EMBL" id="BLVO01000012">
    <property type="protein sequence ID" value="GFM32737.1"/>
    <property type="molecule type" value="Genomic_DNA"/>
</dbReference>
<organism evidence="3 4">
    <name type="scientific">Desulfovibrio subterraneus</name>
    <dbReference type="NCBI Taxonomy" id="2718620"/>
    <lineage>
        <taxon>Bacteria</taxon>
        <taxon>Pseudomonadati</taxon>
        <taxon>Thermodesulfobacteriota</taxon>
        <taxon>Desulfovibrionia</taxon>
        <taxon>Desulfovibrionales</taxon>
        <taxon>Desulfovibrionaceae</taxon>
        <taxon>Desulfovibrio</taxon>
    </lineage>
</organism>
<sequence>MLAAATVIVTMGVIVTVCGIMRVRVFTVMVVSGCMRIVSGGGLSMVVVPASAVVRMRVFFVVMIGMAVRIIVLAAALVVVFMVMPIVRMMVMLVLVTVVMIMVMMMQQIGPDDQNDAKQHQHSGGNQIRNMFDLGRQTHGNRTQGQADGKAGQRCADDEGRCQGKYPLAVPFSIHEGGENQP</sequence>
<accession>A0A7J0BG79</accession>
<evidence type="ECO:0000313" key="4">
    <source>
        <dbReference type="Proteomes" id="UP000503840"/>
    </source>
</evidence>
<feature type="transmembrane region" description="Helical" evidence="2">
    <location>
        <begin position="60"/>
        <end position="83"/>
    </location>
</feature>
<feature type="region of interest" description="Disordered" evidence="1">
    <location>
        <begin position="137"/>
        <end position="158"/>
    </location>
</feature>
<dbReference type="AlphaFoldDB" id="A0A7J0BG79"/>
<evidence type="ECO:0000256" key="1">
    <source>
        <dbReference type="SAM" id="MobiDB-lite"/>
    </source>
</evidence>
<name>A0A7J0BG79_9BACT</name>
<gene>
    <name evidence="3" type="ORF">DSM101010T_11020</name>
</gene>